<dbReference type="InterPro" id="IPR036640">
    <property type="entry name" value="ABC1_TM_sf"/>
</dbReference>
<organism evidence="17 18">
    <name type="scientific">Symbiochloris irregularis</name>
    <dbReference type="NCBI Taxonomy" id="706552"/>
    <lineage>
        <taxon>Eukaryota</taxon>
        <taxon>Viridiplantae</taxon>
        <taxon>Chlorophyta</taxon>
        <taxon>core chlorophytes</taxon>
        <taxon>Trebouxiophyceae</taxon>
        <taxon>Trebouxiales</taxon>
        <taxon>Trebouxiaceae</taxon>
        <taxon>Symbiochloris</taxon>
    </lineage>
</organism>
<dbReference type="InterPro" id="IPR011527">
    <property type="entry name" value="ABC1_TM_dom"/>
</dbReference>
<keyword evidence="9" id="KW-0496">Mitochondrion</keyword>
<feature type="transmembrane region" description="Helical" evidence="14">
    <location>
        <begin position="302"/>
        <end position="320"/>
    </location>
</feature>
<keyword evidence="10 14" id="KW-0472">Membrane</keyword>
<evidence type="ECO:0000256" key="8">
    <source>
        <dbReference type="ARBA" id="ARBA00022989"/>
    </source>
</evidence>
<evidence type="ECO:0000259" key="16">
    <source>
        <dbReference type="PROSITE" id="PS50929"/>
    </source>
</evidence>
<evidence type="ECO:0000256" key="2">
    <source>
        <dbReference type="ARBA" id="ARBA00022448"/>
    </source>
</evidence>
<dbReference type="InterPro" id="IPR003439">
    <property type="entry name" value="ABC_transporter-like_ATP-bd"/>
</dbReference>
<feature type="transmembrane region" description="Helical" evidence="14">
    <location>
        <begin position="186"/>
        <end position="207"/>
    </location>
</feature>
<feature type="transmembrane region" description="Helical" evidence="14">
    <location>
        <begin position="271"/>
        <end position="296"/>
    </location>
</feature>
<feature type="transmembrane region" description="Helical" evidence="14">
    <location>
        <begin position="153"/>
        <end position="174"/>
    </location>
</feature>
<dbReference type="FunFam" id="3.40.50.300:FF:000287">
    <property type="entry name" value="Multidrug ABC transporter ATP-binding protein"/>
    <property type="match status" value="1"/>
</dbReference>
<keyword evidence="2" id="KW-0813">Transport</keyword>
<dbReference type="SMART" id="SM00382">
    <property type="entry name" value="AAA"/>
    <property type="match status" value="1"/>
</dbReference>
<evidence type="ECO:0000256" key="9">
    <source>
        <dbReference type="ARBA" id="ARBA00023128"/>
    </source>
</evidence>
<keyword evidence="4" id="KW-0547">Nucleotide-binding</keyword>
<comment type="subcellular location">
    <subcellularLocation>
        <location evidence="1">Mitochondrion inner membrane</location>
        <topology evidence="1">Multi-pass membrane protein</topology>
    </subcellularLocation>
</comment>
<evidence type="ECO:0000256" key="5">
    <source>
        <dbReference type="ARBA" id="ARBA00022792"/>
    </source>
</evidence>
<dbReference type="PANTHER" id="PTHR24221">
    <property type="entry name" value="ATP-BINDING CASSETTE SUB-FAMILY B"/>
    <property type="match status" value="1"/>
</dbReference>
<keyword evidence="7" id="KW-0809">Transit peptide</keyword>
<dbReference type="Proteomes" id="UP001465755">
    <property type="component" value="Unassembled WGS sequence"/>
</dbReference>
<keyword evidence="18" id="KW-1185">Reference proteome</keyword>
<evidence type="ECO:0000313" key="17">
    <source>
        <dbReference type="EMBL" id="KAK9803861.1"/>
    </source>
</evidence>
<dbReference type="FunFam" id="1.20.1560.10:FF:000004">
    <property type="entry name" value="ATP-binding cassette sub-family B member 7"/>
    <property type="match status" value="1"/>
</dbReference>
<evidence type="ECO:0000259" key="15">
    <source>
        <dbReference type="PROSITE" id="PS50893"/>
    </source>
</evidence>
<evidence type="ECO:0000313" key="18">
    <source>
        <dbReference type="Proteomes" id="UP001465755"/>
    </source>
</evidence>
<feature type="compositionally biased region" description="Polar residues" evidence="13">
    <location>
        <begin position="110"/>
        <end position="122"/>
    </location>
</feature>
<dbReference type="SUPFAM" id="SSF52540">
    <property type="entry name" value="P-loop containing nucleoside triphosphate hydrolases"/>
    <property type="match status" value="1"/>
</dbReference>
<evidence type="ECO:0000256" key="11">
    <source>
        <dbReference type="ARBA" id="ARBA00024363"/>
    </source>
</evidence>
<protein>
    <submittedName>
        <fullName evidence="17">Uncharacterized protein</fullName>
    </submittedName>
</protein>
<evidence type="ECO:0000256" key="14">
    <source>
        <dbReference type="SAM" id="Phobius"/>
    </source>
</evidence>
<evidence type="ECO:0000256" key="13">
    <source>
        <dbReference type="SAM" id="MobiDB-lite"/>
    </source>
</evidence>
<dbReference type="Pfam" id="PF00664">
    <property type="entry name" value="ABC_membrane"/>
    <property type="match status" value="1"/>
</dbReference>
<dbReference type="SUPFAM" id="SSF90123">
    <property type="entry name" value="ABC transporter transmembrane region"/>
    <property type="match status" value="1"/>
</dbReference>
<dbReference type="CDD" id="cd18582">
    <property type="entry name" value="ABC_6TM_ATM1_ABCB7"/>
    <property type="match status" value="1"/>
</dbReference>
<name>A0AAW1P4G4_9CHLO</name>
<proteinExistence type="inferred from homology"/>
<keyword evidence="3 14" id="KW-0812">Transmembrane</keyword>
<dbReference type="Pfam" id="PF00005">
    <property type="entry name" value="ABC_tran"/>
    <property type="match status" value="1"/>
</dbReference>
<dbReference type="EMBL" id="JALJOQ010000055">
    <property type="protein sequence ID" value="KAK9803861.1"/>
    <property type="molecule type" value="Genomic_DNA"/>
</dbReference>
<dbReference type="GO" id="GO:0005524">
    <property type="term" value="F:ATP binding"/>
    <property type="evidence" value="ECO:0007669"/>
    <property type="project" value="UniProtKB-KW"/>
</dbReference>
<keyword evidence="5" id="KW-0999">Mitochondrion inner membrane</keyword>
<feature type="domain" description="ABC transmembrane type-1" evidence="16">
    <location>
        <begin position="155"/>
        <end position="447"/>
    </location>
</feature>
<evidence type="ECO:0000256" key="10">
    <source>
        <dbReference type="ARBA" id="ARBA00023136"/>
    </source>
</evidence>
<dbReference type="GO" id="GO:0006879">
    <property type="term" value="P:intracellular iron ion homeostasis"/>
    <property type="evidence" value="ECO:0007669"/>
    <property type="project" value="TreeGrafter"/>
</dbReference>
<dbReference type="InterPro" id="IPR039421">
    <property type="entry name" value="Type_1_exporter"/>
</dbReference>
<dbReference type="PROSITE" id="PS50893">
    <property type="entry name" value="ABC_TRANSPORTER_2"/>
    <property type="match status" value="1"/>
</dbReference>
<dbReference type="PROSITE" id="PS00211">
    <property type="entry name" value="ABC_TRANSPORTER_1"/>
    <property type="match status" value="1"/>
</dbReference>
<feature type="transmembrane region" description="Helical" evidence="14">
    <location>
        <begin position="394"/>
        <end position="412"/>
    </location>
</feature>
<feature type="compositionally biased region" description="Basic and acidic residues" evidence="13">
    <location>
        <begin position="91"/>
        <end position="101"/>
    </location>
</feature>
<evidence type="ECO:0000256" key="6">
    <source>
        <dbReference type="ARBA" id="ARBA00022840"/>
    </source>
</evidence>
<evidence type="ECO:0000256" key="12">
    <source>
        <dbReference type="ARBA" id="ARBA00045666"/>
    </source>
</evidence>
<keyword evidence="6" id="KW-0067">ATP-binding</keyword>
<dbReference type="InterPro" id="IPR003593">
    <property type="entry name" value="AAA+_ATPase"/>
</dbReference>
<reference evidence="17 18" key="1">
    <citation type="journal article" date="2024" name="Nat. Commun.">
        <title>Phylogenomics reveals the evolutionary origins of lichenization in chlorophyte algae.</title>
        <authorList>
            <person name="Puginier C."/>
            <person name="Libourel C."/>
            <person name="Otte J."/>
            <person name="Skaloud P."/>
            <person name="Haon M."/>
            <person name="Grisel S."/>
            <person name="Petersen M."/>
            <person name="Berrin J.G."/>
            <person name="Delaux P.M."/>
            <person name="Dal Grande F."/>
            <person name="Keller J."/>
        </authorList>
    </citation>
    <scope>NUCLEOTIDE SEQUENCE [LARGE SCALE GENOMIC DNA]</scope>
    <source>
        <strain evidence="17 18">SAG 2036</strain>
    </source>
</reference>
<dbReference type="GO" id="GO:0016887">
    <property type="term" value="F:ATP hydrolysis activity"/>
    <property type="evidence" value="ECO:0007669"/>
    <property type="project" value="InterPro"/>
</dbReference>
<keyword evidence="8 14" id="KW-1133">Transmembrane helix</keyword>
<evidence type="ECO:0000256" key="1">
    <source>
        <dbReference type="ARBA" id="ARBA00004448"/>
    </source>
</evidence>
<dbReference type="PROSITE" id="PS50929">
    <property type="entry name" value="ABC_TM1F"/>
    <property type="match status" value="1"/>
</dbReference>
<comment type="caution">
    <text evidence="17">The sequence shown here is derived from an EMBL/GenBank/DDBJ whole genome shotgun (WGS) entry which is preliminary data.</text>
</comment>
<feature type="region of interest" description="Disordered" evidence="13">
    <location>
        <begin position="84"/>
        <end position="125"/>
    </location>
</feature>
<dbReference type="GO" id="GO:0005743">
    <property type="term" value="C:mitochondrial inner membrane"/>
    <property type="evidence" value="ECO:0007669"/>
    <property type="project" value="UniProtKB-SubCell"/>
</dbReference>
<accession>A0AAW1P4G4</accession>
<dbReference type="GO" id="GO:0140359">
    <property type="term" value="F:ABC-type transporter activity"/>
    <property type="evidence" value="ECO:0007669"/>
    <property type="project" value="InterPro"/>
</dbReference>
<evidence type="ECO:0000256" key="7">
    <source>
        <dbReference type="ARBA" id="ARBA00022946"/>
    </source>
</evidence>
<dbReference type="InterPro" id="IPR027417">
    <property type="entry name" value="P-loop_NTPase"/>
</dbReference>
<feature type="domain" description="ABC transporter" evidence="15">
    <location>
        <begin position="483"/>
        <end position="717"/>
    </location>
</feature>
<dbReference type="AlphaFoldDB" id="A0AAW1P4G4"/>
<dbReference type="InterPro" id="IPR017871">
    <property type="entry name" value="ABC_transporter-like_CS"/>
</dbReference>
<evidence type="ECO:0000256" key="3">
    <source>
        <dbReference type="ARBA" id="ARBA00022692"/>
    </source>
</evidence>
<sequence length="741" mass="79813">MARHKYLQKVAGELFEALHRFRSAASGLTNSTAADLCCSSATVANARGTRPLDKLPRASFLQTNFSSGQARSAESAWAGFGRHFSTQSDSQHTHTQEEQQKHPVPRHTPPVTSHTAQASASQDVGPKLTDAEILRRLATYVWPRDNSEYTWRIMAAMGLLVGAKVLNVAVPFTFKYAVDALTADPSGAMLTASPVLALTPAAMLAAYGAGRIASSACNEARSAVFAKITNASIRHVANKVFGHLHSLDLKYHLSRQTGALNRIIDRGNRGINFILSSMVFNVVPTALEVTLVAGILSYKCGPAFAALTAGTLGLYTAFTFKTTAWRTRFRQTMNKADNDATTKATDSLINYETVKYFNSEAHEQRRYDESLAAYEQAALQTQTSLSFLNWGQNVIFSVALSLAMLMTAQGIARGELTVGDLVMVNALLFQLSMPLNFLGTVYRETKQSLVDMGAMFSLLEERSQVADRRGATTLPQASSGLDIELKDVVFGYRPDQPILQGVSLRVPAGTSCAVVGTSGSGKSTVLRLLFRFYDVQEGCVQIGGQDVRDLTLASLQRQIATVPQDLVLFNESIFYNIEYGRLGATEGDVYDAARRAAIDSQIRAMPDGYNTIVGERGLKLSGGEKQRVALARAFLKSCPILLCDEATSSLDGTTEQEILGAFHELAQGRTSVFVAHRLSTAAQCDQIVVMEEGRVVEAGSHAALIQQGGAYARLWAQNTVDDAASGTSSNGTEVGAAATAA</sequence>
<gene>
    <name evidence="17" type="ORF">WJX73_009688</name>
</gene>
<comment type="similarity">
    <text evidence="11">Belongs to the ABC transporter superfamily. ABCB family. Heavy Metal importer (TC 3.A.1.210) subfamily.</text>
</comment>
<dbReference type="PANTHER" id="PTHR24221:SF402">
    <property type="entry name" value="IRON-SULFUR CLUSTERS TRANSPORTER ABCB7, MITOCHONDRIAL"/>
    <property type="match status" value="1"/>
</dbReference>
<dbReference type="Gene3D" id="3.40.50.300">
    <property type="entry name" value="P-loop containing nucleotide triphosphate hydrolases"/>
    <property type="match status" value="1"/>
</dbReference>
<comment type="function">
    <text evidence="12">Performs an essential function in the generation of cytoplasmic iron-sulfur proteins by mediating the ATP-dependent export of Fe/S cluster precursors synthesized by NFS1 and other mitochondrial proteins. Hydrolyzes ATP. Binds glutathione and may function by transporting a glutathione-conjugated iron-sulfur compound.</text>
</comment>
<evidence type="ECO:0000256" key="4">
    <source>
        <dbReference type="ARBA" id="ARBA00022741"/>
    </source>
</evidence>
<dbReference type="Gene3D" id="1.20.1560.10">
    <property type="entry name" value="ABC transporter type 1, transmembrane domain"/>
    <property type="match status" value="1"/>
</dbReference>